<dbReference type="Pfam" id="PF00563">
    <property type="entry name" value="EAL"/>
    <property type="match status" value="1"/>
</dbReference>
<accession>A0ABS6J184</accession>
<gene>
    <name evidence="4" type="ORF">GU927_006630</name>
</gene>
<evidence type="ECO:0000259" key="2">
    <source>
        <dbReference type="PROSITE" id="PS50883"/>
    </source>
</evidence>
<sequence length="682" mass="75681">MRIRPGFSTTMTVLMSAIFVSANAAIMALVIQSAYSWMSRVTEQELLEMTFSLRVLLESQLSQNTMRELRHSLAAMQGRDGFVDAFLINGGEVIASASPRRSAVPVDELKASLGIDPSQKSSAVLTWHGDRLFTRTSICLPVATVSPAFALKETCSDLYVVMSTQSQNAQLIQTFVKPVIFAGFVFVGSVSCFWLLMRRFLSRRIGHIASYFESNPATGQMKPLVDPRQDEFSFFSRVLNLFIAQLNRTTEALRSEAHYDNLTGAMRRPRFQELYAHDHREKDYYLAITDIDDFKSINASHGHRVGDLVLGRLARNLLSVIPEAEVICRFGGEDFLILVPVEATGPSAQAFFAQAVERIAATEMRFDDAVAFCTISLGFGLLRRGDNITVASERADMALRYAKATGKNRAVEADAHLLEQLGYSTETPKLMDLVQAIRAREICFHLQPIVAIGSGLPVGYEALVRWQRPDGRFVPLPSFITHFIAALRDKGLVQDMAAIVRAALPPRPPDGADAPYFSFNYDPFDLFNQFENNALTPVLLELVREGYRIAIEVTETPYLEKMQPDQIARNLAKIHDCGFLVYLDDFGKEGSGLERLASFDFATVKADKSLIAGLRESGRRRHIIRLIVELTGSIGASLVVEGVETEEDSAILASLGVRYVQGYLFGKPHKINWNTDPGRGAG</sequence>
<dbReference type="InterPro" id="IPR050706">
    <property type="entry name" value="Cyclic-di-GMP_PDE-like"/>
</dbReference>
<name>A0ABS6J184_9RHOB</name>
<dbReference type="CDD" id="cd01948">
    <property type="entry name" value="EAL"/>
    <property type="match status" value="1"/>
</dbReference>
<evidence type="ECO:0000313" key="5">
    <source>
        <dbReference type="Proteomes" id="UP000731907"/>
    </source>
</evidence>
<evidence type="ECO:0000256" key="1">
    <source>
        <dbReference type="SAM" id="Phobius"/>
    </source>
</evidence>
<feature type="transmembrane region" description="Helical" evidence="1">
    <location>
        <begin position="12"/>
        <end position="35"/>
    </location>
</feature>
<evidence type="ECO:0000313" key="4">
    <source>
        <dbReference type="EMBL" id="MBU9697519.1"/>
    </source>
</evidence>
<dbReference type="Gene3D" id="3.30.70.270">
    <property type="match status" value="1"/>
</dbReference>
<keyword evidence="1" id="KW-0812">Transmembrane</keyword>
<comment type="caution">
    <text evidence="4">The sequence shown here is derived from an EMBL/GenBank/DDBJ whole genome shotgun (WGS) entry which is preliminary data.</text>
</comment>
<dbReference type="InterPro" id="IPR043128">
    <property type="entry name" value="Rev_trsase/Diguanyl_cyclase"/>
</dbReference>
<dbReference type="NCBIfam" id="TIGR00254">
    <property type="entry name" value="GGDEF"/>
    <property type="match status" value="1"/>
</dbReference>
<reference evidence="4 5" key="1">
    <citation type="submission" date="2021-06" db="EMBL/GenBank/DDBJ databases">
        <title>Rhodobacteraceae bacterium strain HSP-20.</title>
        <authorList>
            <person name="Chen W.-M."/>
        </authorList>
    </citation>
    <scope>NUCLEOTIDE SEQUENCE [LARGE SCALE GENOMIC DNA]</scope>
    <source>
        <strain evidence="4 5">HSP-20</strain>
    </source>
</reference>
<evidence type="ECO:0000259" key="3">
    <source>
        <dbReference type="PROSITE" id="PS50887"/>
    </source>
</evidence>
<feature type="domain" description="EAL" evidence="2">
    <location>
        <begin position="426"/>
        <end position="682"/>
    </location>
</feature>
<dbReference type="PANTHER" id="PTHR33121:SF70">
    <property type="entry name" value="SIGNALING PROTEIN YKOW"/>
    <property type="match status" value="1"/>
</dbReference>
<dbReference type="InterPro" id="IPR000160">
    <property type="entry name" value="GGDEF_dom"/>
</dbReference>
<dbReference type="Proteomes" id="UP000731907">
    <property type="component" value="Unassembled WGS sequence"/>
</dbReference>
<dbReference type="CDD" id="cd01949">
    <property type="entry name" value="GGDEF"/>
    <property type="match status" value="1"/>
</dbReference>
<dbReference type="InterPro" id="IPR035919">
    <property type="entry name" value="EAL_sf"/>
</dbReference>
<organism evidence="4 5">
    <name type="scientific">Paragemmobacter amnigenus</name>
    <dbReference type="NCBI Taxonomy" id="2852097"/>
    <lineage>
        <taxon>Bacteria</taxon>
        <taxon>Pseudomonadati</taxon>
        <taxon>Pseudomonadota</taxon>
        <taxon>Alphaproteobacteria</taxon>
        <taxon>Rhodobacterales</taxon>
        <taxon>Paracoccaceae</taxon>
        <taxon>Paragemmobacter</taxon>
    </lineage>
</organism>
<dbReference type="EMBL" id="JAAATX020000004">
    <property type="protein sequence ID" value="MBU9697519.1"/>
    <property type="molecule type" value="Genomic_DNA"/>
</dbReference>
<keyword evidence="5" id="KW-1185">Reference proteome</keyword>
<dbReference type="Gene3D" id="3.20.20.450">
    <property type="entry name" value="EAL domain"/>
    <property type="match status" value="1"/>
</dbReference>
<dbReference type="SUPFAM" id="SSF55073">
    <property type="entry name" value="Nucleotide cyclase"/>
    <property type="match status" value="1"/>
</dbReference>
<dbReference type="PROSITE" id="PS50883">
    <property type="entry name" value="EAL"/>
    <property type="match status" value="1"/>
</dbReference>
<dbReference type="InterPro" id="IPR001633">
    <property type="entry name" value="EAL_dom"/>
</dbReference>
<dbReference type="SMART" id="SM00052">
    <property type="entry name" value="EAL"/>
    <property type="match status" value="1"/>
</dbReference>
<protein>
    <submittedName>
        <fullName evidence="4">Bifunctional diguanylate cyclase/phosphodiesterase</fullName>
    </submittedName>
</protein>
<feature type="domain" description="GGDEF" evidence="3">
    <location>
        <begin position="282"/>
        <end position="415"/>
    </location>
</feature>
<feature type="transmembrane region" description="Helical" evidence="1">
    <location>
        <begin position="175"/>
        <end position="196"/>
    </location>
</feature>
<dbReference type="SMART" id="SM00267">
    <property type="entry name" value="GGDEF"/>
    <property type="match status" value="1"/>
</dbReference>
<dbReference type="PANTHER" id="PTHR33121">
    <property type="entry name" value="CYCLIC DI-GMP PHOSPHODIESTERASE PDEF"/>
    <property type="match status" value="1"/>
</dbReference>
<dbReference type="Pfam" id="PF00990">
    <property type="entry name" value="GGDEF"/>
    <property type="match status" value="1"/>
</dbReference>
<proteinExistence type="predicted"/>
<dbReference type="PROSITE" id="PS50887">
    <property type="entry name" value="GGDEF"/>
    <property type="match status" value="1"/>
</dbReference>
<dbReference type="InterPro" id="IPR029787">
    <property type="entry name" value="Nucleotide_cyclase"/>
</dbReference>
<dbReference type="SUPFAM" id="SSF141868">
    <property type="entry name" value="EAL domain-like"/>
    <property type="match status" value="1"/>
</dbReference>
<dbReference type="RefSeq" id="WP_161761567.1">
    <property type="nucleotide sequence ID" value="NZ_JAAATX020000004.1"/>
</dbReference>
<keyword evidence="1" id="KW-1133">Transmembrane helix</keyword>
<keyword evidence="1" id="KW-0472">Membrane</keyword>